<reference evidence="2 3" key="1">
    <citation type="submission" date="2023-07" db="EMBL/GenBank/DDBJ databases">
        <title>Sorghum-associated microbial communities from plants grown in Nebraska, USA.</title>
        <authorList>
            <person name="Schachtman D."/>
        </authorList>
    </citation>
    <scope>NUCLEOTIDE SEQUENCE [LARGE SCALE GENOMIC DNA]</scope>
    <source>
        <strain evidence="2 3">4256</strain>
    </source>
</reference>
<keyword evidence="3" id="KW-1185">Reference proteome</keyword>
<gene>
    <name evidence="2" type="ORF">J2W40_002492</name>
</gene>
<evidence type="ECO:0000256" key="1">
    <source>
        <dbReference type="SAM" id="MobiDB-lite"/>
    </source>
</evidence>
<feature type="region of interest" description="Disordered" evidence="1">
    <location>
        <begin position="41"/>
        <end position="60"/>
    </location>
</feature>
<sequence>MTLIIMAGFLLAAPIDAQIVTPPRDVIGAAIVSDIARDRQAEREARRQPYATPGHGPIASAAAAGDACAAKARQQAGPNAALVGRPVASSMSTGWEVEGNIGFPDGGSIPFICSVRNGSVTGIILRQ</sequence>
<name>A0ABU1X250_SPHXE</name>
<proteinExistence type="predicted"/>
<evidence type="ECO:0000313" key="2">
    <source>
        <dbReference type="EMBL" id="MDR7155660.1"/>
    </source>
</evidence>
<organism evidence="2 3">
    <name type="scientific">Sphingobium xenophagum</name>
    <dbReference type="NCBI Taxonomy" id="121428"/>
    <lineage>
        <taxon>Bacteria</taxon>
        <taxon>Pseudomonadati</taxon>
        <taxon>Pseudomonadota</taxon>
        <taxon>Alphaproteobacteria</taxon>
        <taxon>Sphingomonadales</taxon>
        <taxon>Sphingomonadaceae</taxon>
        <taxon>Sphingobium</taxon>
    </lineage>
</organism>
<accession>A0ABU1X250</accession>
<comment type="caution">
    <text evidence="2">The sequence shown here is derived from an EMBL/GenBank/DDBJ whole genome shotgun (WGS) entry which is preliminary data.</text>
</comment>
<evidence type="ECO:0000313" key="3">
    <source>
        <dbReference type="Proteomes" id="UP001267638"/>
    </source>
</evidence>
<protein>
    <submittedName>
        <fullName evidence="2">Uncharacterized protein</fullName>
    </submittedName>
</protein>
<dbReference type="EMBL" id="JAVDWV010000010">
    <property type="protein sequence ID" value="MDR7155660.1"/>
    <property type="molecule type" value="Genomic_DNA"/>
</dbReference>
<dbReference type="Proteomes" id="UP001267638">
    <property type="component" value="Unassembled WGS sequence"/>
</dbReference>